<evidence type="ECO:0000313" key="2">
    <source>
        <dbReference type="EMBL" id="GEK89475.1"/>
    </source>
</evidence>
<feature type="transmembrane region" description="Helical" evidence="1">
    <location>
        <begin position="296"/>
        <end position="316"/>
    </location>
</feature>
<reference evidence="3 4" key="1">
    <citation type="submission" date="2016-10" db="EMBL/GenBank/DDBJ databases">
        <authorList>
            <person name="de Groot N.N."/>
        </authorList>
    </citation>
    <scope>NUCLEOTIDE SEQUENCE [LARGE SCALE GENOMIC DNA]</scope>
    <source>
        <strain evidence="3 4">DSM 19182</strain>
    </source>
</reference>
<sequence>MNTIREYIEQMFKGVPVTEETVQLKADILGNLEDKYTALKESGASEHEAIVTVIAEFGDIDELLEEFGVSRVNEQVTKNYETMSESDLRQYIQAKGKMGWNIGLGVLACLTGVAGLLLFLAFQSVLSGALYIGLLFLVGFSVIGIGLFIIEGMKAGELERFSSPYIILPGDKEQFISEQKDYKRSFIFSIVAGVSLCIMSITPILVGALTAVLPILVGVAFSLLLIGVGIIFFTYSGNIWSAYESIKHNGKYVEVIEKETVKHKRNKKVDYVIDEIYWPIIVVIYFVFSFTQGTWAWSWIIFILAGALESTIKSLAGSWDKD</sequence>
<dbReference type="Proteomes" id="UP000321425">
    <property type="component" value="Unassembled WGS sequence"/>
</dbReference>
<feature type="transmembrane region" description="Helical" evidence="1">
    <location>
        <begin position="271"/>
        <end position="290"/>
    </location>
</feature>
<keyword evidence="1" id="KW-0812">Transmembrane</keyword>
<reference evidence="2 5" key="2">
    <citation type="submission" date="2019-07" db="EMBL/GenBank/DDBJ databases">
        <title>Whole genome shotgun sequence of Alkalibacterium putridalgicola NBRC 103243.</title>
        <authorList>
            <person name="Hosoyama A."/>
            <person name="Uohara A."/>
            <person name="Ohji S."/>
            <person name="Ichikawa N."/>
        </authorList>
    </citation>
    <scope>NUCLEOTIDE SEQUENCE [LARGE SCALE GENOMIC DNA]</scope>
    <source>
        <strain evidence="2 5">NBRC 103243</strain>
    </source>
</reference>
<dbReference type="AlphaFoldDB" id="A0A1H7TH27"/>
<dbReference type="OrthoDB" id="9815852at2"/>
<dbReference type="InterPro" id="IPR047928">
    <property type="entry name" value="Perm_prefix_1"/>
</dbReference>
<feature type="transmembrane region" description="Helical" evidence="1">
    <location>
        <begin position="128"/>
        <end position="150"/>
    </location>
</feature>
<dbReference type="EMBL" id="FOBL01000012">
    <property type="protein sequence ID" value="SEL84160.1"/>
    <property type="molecule type" value="Genomic_DNA"/>
</dbReference>
<dbReference type="Proteomes" id="UP000198548">
    <property type="component" value="Unassembled WGS sequence"/>
</dbReference>
<evidence type="ECO:0000313" key="5">
    <source>
        <dbReference type="Proteomes" id="UP000321425"/>
    </source>
</evidence>
<dbReference type="NCBIfam" id="NF038403">
    <property type="entry name" value="perm_prefix_1"/>
    <property type="match status" value="1"/>
</dbReference>
<gene>
    <name evidence="2" type="ORF">APU01nite_15140</name>
    <name evidence="3" type="ORF">SAMN04488100_11249</name>
</gene>
<keyword evidence="1" id="KW-1133">Transmembrane helix</keyword>
<dbReference type="EMBL" id="BJUX01000015">
    <property type="protein sequence ID" value="GEK89475.1"/>
    <property type="molecule type" value="Genomic_DNA"/>
</dbReference>
<feature type="transmembrane region" description="Helical" evidence="1">
    <location>
        <begin position="212"/>
        <end position="235"/>
    </location>
</feature>
<dbReference type="STRING" id="426703.SAMN04488100_11249"/>
<name>A0A1H7TH27_9LACT</name>
<keyword evidence="5" id="KW-1185">Reference proteome</keyword>
<feature type="transmembrane region" description="Helical" evidence="1">
    <location>
        <begin position="186"/>
        <end position="206"/>
    </location>
</feature>
<evidence type="ECO:0000256" key="1">
    <source>
        <dbReference type="SAM" id="Phobius"/>
    </source>
</evidence>
<evidence type="ECO:0008006" key="6">
    <source>
        <dbReference type="Google" id="ProtNLM"/>
    </source>
</evidence>
<proteinExistence type="predicted"/>
<organism evidence="3 4">
    <name type="scientific">Alkalibacterium putridalgicola</name>
    <dbReference type="NCBI Taxonomy" id="426703"/>
    <lineage>
        <taxon>Bacteria</taxon>
        <taxon>Bacillati</taxon>
        <taxon>Bacillota</taxon>
        <taxon>Bacilli</taxon>
        <taxon>Lactobacillales</taxon>
        <taxon>Carnobacteriaceae</taxon>
        <taxon>Alkalibacterium</taxon>
    </lineage>
</organism>
<accession>A0A1H7TH27</accession>
<feature type="transmembrane region" description="Helical" evidence="1">
    <location>
        <begin position="98"/>
        <end position="122"/>
    </location>
</feature>
<dbReference type="RefSeq" id="WP_091487922.1">
    <property type="nucleotide sequence ID" value="NZ_BJUX01000015.1"/>
</dbReference>
<evidence type="ECO:0000313" key="3">
    <source>
        <dbReference type="EMBL" id="SEL84160.1"/>
    </source>
</evidence>
<protein>
    <recommendedName>
        <fullName evidence="6">Beta-carotene 15,15'-monooxygenase</fullName>
    </recommendedName>
</protein>
<evidence type="ECO:0000313" key="4">
    <source>
        <dbReference type="Proteomes" id="UP000198548"/>
    </source>
</evidence>
<keyword evidence="1" id="KW-0472">Membrane</keyword>